<dbReference type="Proteomes" id="UP000245396">
    <property type="component" value="Unassembled WGS sequence"/>
</dbReference>
<comment type="caution">
    <text evidence="1">The sequence shown here is derived from an EMBL/GenBank/DDBJ whole genome shotgun (WGS) entry which is preliminary data.</text>
</comment>
<evidence type="ECO:0000313" key="1">
    <source>
        <dbReference type="EMBL" id="PWJ86626.1"/>
    </source>
</evidence>
<proteinExistence type="predicted"/>
<dbReference type="PANTHER" id="PTHR47473">
    <property type="entry name" value="BTA1P"/>
    <property type="match status" value="1"/>
</dbReference>
<protein>
    <submittedName>
        <fullName evidence="1">S-adenosylmethionine-diacylglycerol 3-amino-3-carboxypropyl transferase</fullName>
    </submittedName>
</protein>
<keyword evidence="2" id="KW-1185">Reference proteome</keyword>
<reference evidence="1 2" key="1">
    <citation type="submission" date="2018-05" db="EMBL/GenBank/DDBJ databases">
        <title>Genomic Encyclopedia of Type Strains, Phase IV (KMG-IV): sequencing the most valuable type-strain genomes for metagenomic binning, comparative biology and taxonomic classification.</title>
        <authorList>
            <person name="Goeker M."/>
        </authorList>
    </citation>
    <scope>NUCLEOTIDE SEQUENCE [LARGE SCALE GENOMIC DNA]</scope>
    <source>
        <strain evidence="1 2">DSM 6986</strain>
    </source>
</reference>
<dbReference type="STRING" id="1192868.GCA_000304395_00577"/>
<dbReference type="EMBL" id="QGGG01000001">
    <property type="protein sequence ID" value="PWJ86626.1"/>
    <property type="molecule type" value="Genomic_DNA"/>
</dbReference>
<dbReference type="AlphaFoldDB" id="A0A316CC01"/>
<keyword evidence="1" id="KW-0808">Transferase</keyword>
<dbReference type="InterPro" id="IPR021829">
    <property type="entry name" value="DUF3419"/>
</dbReference>
<sequence>MTQTATFTAADATSRLQNAVRQNPLLSRAGMAEYVFASLFRKLVYTQIWEDPNVDMEALEIEPGQRIVTIASGGCNALSYLIADPARIEAVDLNPAHVAFNRLKLAALSALPDYETFYRFYGRADDTMNVDAYEHFIRPVLDRETRSYWEGRTLSGRRRISMFHRHLYRHGLLGQFIGCGHLVARLYGIDPRQLLQARTMEEQRHLFEETIAPLFDKRLVRWLTSRKSSLFGLGIPPRQYEALSGNGSGGMATVLRERLERLACEFPFSENYFAWQAFGRTYSDGEDASLPPYLLRGHYETIRARVGRISVENISITDLLAEKPDASVDRFVLLDAQDWMSDAQLNALWREITRTAAPGARAIFRTAAEENLLFGRVDASLLRRWDYREVASREFHRRDRSSIYGGFHLQVLKG</sequence>
<name>A0A316CC01_PSESE</name>
<dbReference type="GO" id="GO:0016740">
    <property type="term" value="F:transferase activity"/>
    <property type="evidence" value="ECO:0007669"/>
    <property type="project" value="UniProtKB-KW"/>
</dbReference>
<evidence type="ECO:0000313" key="2">
    <source>
        <dbReference type="Proteomes" id="UP000245396"/>
    </source>
</evidence>
<organism evidence="1 2">
    <name type="scientific">Pseudaminobacter salicylatoxidans</name>
    <dbReference type="NCBI Taxonomy" id="93369"/>
    <lineage>
        <taxon>Bacteria</taxon>
        <taxon>Pseudomonadati</taxon>
        <taxon>Pseudomonadota</taxon>
        <taxon>Alphaproteobacteria</taxon>
        <taxon>Hyphomicrobiales</taxon>
        <taxon>Phyllobacteriaceae</taxon>
        <taxon>Pseudaminobacter</taxon>
    </lineage>
</organism>
<dbReference type="OrthoDB" id="1522784at2"/>
<dbReference type="InterPro" id="IPR029063">
    <property type="entry name" value="SAM-dependent_MTases_sf"/>
</dbReference>
<dbReference type="RefSeq" id="WP_109611562.1">
    <property type="nucleotide sequence ID" value="NZ_QGGG01000001.1"/>
</dbReference>
<dbReference type="PANTHER" id="PTHR47473:SF1">
    <property type="entry name" value="METHYLTRANSFERASE DOMAIN-CONTAINING PROTEIN"/>
    <property type="match status" value="1"/>
</dbReference>
<dbReference type="SUPFAM" id="SSF53335">
    <property type="entry name" value="S-adenosyl-L-methionine-dependent methyltransferases"/>
    <property type="match status" value="1"/>
</dbReference>
<accession>A0A316CC01</accession>
<dbReference type="Pfam" id="PF11899">
    <property type="entry name" value="DUF3419"/>
    <property type="match status" value="1"/>
</dbReference>
<gene>
    <name evidence="1" type="ORF">C7441_101507</name>
</gene>